<gene>
    <name evidence="8" type="ORF">CCAP1982_LOCUS13473</name>
</gene>
<dbReference type="PANTHER" id="PTHR23301:SF106">
    <property type="entry name" value="CHITIN-BINDING TYPE-2 DOMAIN-CONTAINING PROTEIN-RELATED"/>
    <property type="match status" value="1"/>
</dbReference>
<evidence type="ECO:0000256" key="3">
    <source>
        <dbReference type="ARBA" id="ARBA00022737"/>
    </source>
</evidence>
<dbReference type="PANTHER" id="PTHR23301">
    <property type="entry name" value="CHITIN BINDING PERITROPHIN-A"/>
    <property type="match status" value="1"/>
</dbReference>
<feature type="chain" id="PRO_5033007445" evidence="6">
    <location>
        <begin position="20"/>
        <end position="351"/>
    </location>
</feature>
<accession>A0A811V2N8</accession>
<dbReference type="SMART" id="SM00494">
    <property type="entry name" value="ChtBD2"/>
    <property type="match status" value="5"/>
</dbReference>
<evidence type="ECO:0000259" key="7">
    <source>
        <dbReference type="PROSITE" id="PS50940"/>
    </source>
</evidence>
<dbReference type="InterPro" id="IPR051940">
    <property type="entry name" value="Chitin_bind-dev_reg"/>
</dbReference>
<dbReference type="Proteomes" id="UP000606786">
    <property type="component" value="Unassembled WGS sequence"/>
</dbReference>
<dbReference type="GO" id="GO:0005576">
    <property type="term" value="C:extracellular region"/>
    <property type="evidence" value="ECO:0007669"/>
    <property type="project" value="InterPro"/>
</dbReference>
<evidence type="ECO:0000256" key="6">
    <source>
        <dbReference type="SAM" id="SignalP"/>
    </source>
</evidence>
<dbReference type="GO" id="GO:0008061">
    <property type="term" value="F:chitin binding"/>
    <property type="evidence" value="ECO:0007669"/>
    <property type="project" value="UniProtKB-KW"/>
</dbReference>
<keyword evidence="5" id="KW-0325">Glycoprotein</keyword>
<evidence type="ECO:0000256" key="4">
    <source>
        <dbReference type="ARBA" id="ARBA00023157"/>
    </source>
</evidence>
<feature type="signal peptide" evidence="6">
    <location>
        <begin position="1"/>
        <end position="19"/>
    </location>
</feature>
<reference evidence="8" key="1">
    <citation type="submission" date="2020-11" db="EMBL/GenBank/DDBJ databases">
        <authorList>
            <person name="Whitehead M."/>
        </authorList>
    </citation>
    <scope>NUCLEOTIDE SEQUENCE</scope>
    <source>
        <strain evidence="8">EGII</strain>
    </source>
</reference>
<dbReference type="InterPro" id="IPR002557">
    <property type="entry name" value="Chitin-bd_dom"/>
</dbReference>
<evidence type="ECO:0000256" key="5">
    <source>
        <dbReference type="ARBA" id="ARBA00023180"/>
    </source>
</evidence>
<feature type="domain" description="Chitin-binding type-2" evidence="7">
    <location>
        <begin position="226"/>
        <end position="291"/>
    </location>
</feature>
<keyword evidence="1" id="KW-0147">Chitin-binding</keyword>
<evidence type="ECO:0000256" key="1">
    <source>
        <dbReference type="ARBA" id="ARBA00022669"/>
    </source>
</evidence>
<dbReference type="OrthoDB" id="6020543at2759"/>
<feature type="domain" description="Chitin-binding type-2" evidence="7">
    <location>
        <begin position="27"/>
        <end position="88"/>
    </location>
</feature>
<dbReference type="PROSITE" id="PS50940">
    <property type="entry name" value="CHIT_BIND_II"/>
    <property type="match status" value="5"/>
</dbReference>
<dbReference type="Gene3D" id="2.170.140.10">
    <property type="entry name" value="Chitin binding domain"/>
    <property type="match status" value="5"/>
</dbReference>
<dbReference type="AlphaFoldDB" id="A0A811V2N8"/>
<evidence type="ECO:0000313" key="8">
    <source>
        <dbReference type="EMBL" id="CAD7005111.1"/>
    </source>
</evidence>
<feature type="domain" description="Chitin-binding type-2" evidence="7">
    <location>
        <begin position="159"/>
        <end position="217"/>
    </location>
</feature>
<keyword evidence="9" id="KW-1185">Reference proteome</keyword>
<organism evidence="8 9">
    <name type="scientific">Ceratitis capitata</name>
    <name type="common">Mediterranean fruit fly</name>
    <name type="synonym">Tephritis capitata</name>
    <dbReference type="NCBI Taxonomy" id="7213"/>
    <lineage>
        <taxon>Eukaryota</taxon>
        <taxon>Metazoa</taxon>
        <taxon>Ecdysozoa</taxon>
        <taxon>Arthropoda</taxon>
        <taxon>Hexapoda</taxon>
        <taxon>Insecta</taxon>
        <taxon>Pterygota</taxon>
        <taxon>Neoptera</taxon>
        <taxon>Endopterygota</taxon>
        <taxon>Diptera</taxon>
        <taxon>Brachycera</taxon>
        <taxon>Muscomorpha</taxon>
        <taxon>Tephritoidea</taxon>
        <taxon>Tephritidae</taxon>
        <taxon>Ceratitis</taxon>
        <taxon>Ceratitis</taxon>
    </lineage>
</organism>
<protein>
    <submittedName>
        <fullName evidence="8">(Mediterranean fruit fly) hypothetical protein</fullName>
    </submittedName>
</protein>
<name>A0A811V2N8_CERCA</name>
<feature type="domain" description="Chitin-binding type-2" evidence="7">
    <location>
        <begin position="292"/>
        <end position="351"/>
    </location>
</feature>
<dbReference type="EMBL" id="CAJHJT010000034">
    <property type="protein sequence ID" value="CAD7005111.1"/>
    <property type="molecule type" value="Genomic_DNA"/>
</dbReference>
<sequence>MFKLYFSLWLVATLVSINAEQNELTVAEICKQVAPSTTILHPNTCDKWVRCPSTFNSEDYEEGSCVYGLRFNKDTGRCESMDDVSCPYESVAVSNRCASMKNGTFLADPNNCSGYIFCNNAREMHSTCPMDLVYHPEKMACVYSNEYSCSMETEVVDVSPICKAVPKNIIFADTMDCTKYYQCDEKEQLNSLTCAEDEAFNYTTFQCVARNKAVCHPLAPQLEPEIDVCTQGNKTIVGYIADKESCSGYYICAEQDTGKPDRHPMYFKCQTGYFFDSNTWSCRDRVNVKCTLDRCEGWSSKYVNVPGDCSAYSRCKNGVTVNTGKCGTGFFFDERSQICSQQPITYAACMP</sequence>
<dbReference type="Pfam" id="PF01607">
    <property type="entry name" value="CBM_14"/>
    <property type="match status" value="4"/>
</dbReference>
<feature type="domain" description="Chitin-binding type-2" evidence="7">
    <location>
        <begin position="94"/>
        <end position="151"/>
    </location>
</feature>
<keyword evidence="3" id="KW-0677">Repeat</keyword>
<evidence type="ECO:0000313" key="9">
    <source>
        <dbReference type="Proteomes" id="UP000606786"/>
    </source>
</evidence>
<dbReference type="SUPFAM" id="SSF57625">
    <property type="entry name" value="Invertebrate chitin-binding proteins"/>
    <property type="match status" value="5"/>
</dbReference>
<dbReference type="InterPro" id="IPR036508">
    <property type="entry name" value="Chitin-bd_dom_sf"/>
</dbReference>
<evidence type="ECO:0000256" key="2">
    <source>
        <dbReference type="ARBA" id="ARBA00022729"/>
    </source>
</evidence>
<keyword evidence="4" id="KW-1015">Disulfide bond</keyword>
<proteinExistence type="predicted"/>
<comment type="caution">
    <text evidence="8">The sequence shown here is derived from an EMBL/GenBank/DDBJ whole genome shotgun (WGS) entry which is preliminary data.</text>
</comment>
<keyword evidence="2 6" id="KW-0732">Signal</keyword>